<dbReference type="AlphaFoldDB" id="A0A2J6TTB5"/>
<dbReference type="EMBL" id="KZ613745">
    <property type="protein sequence ID" value="PMD66260.1"/>
    <property type="molecule type" value="Genomic_DNA"/>
</dbReference>
<dbReference type="GeneID" id="36578793"/>
<evidence type="ECO:0000313" key="1">
    <source>
        <dbReference type="EMBL" id="PMD66260.1"/>
    </source>
</evidence>
<proteinExistence type="predicted"/>
<dbReference type="Proteomes" id="UP000235371">
    <property type="component" value="Unassembled WGS sequence"/>
</dbReference>
<sequence length="307" mass="34571">MDDEFLIDLFLEESNFVDPDNRSGPAAKVYDSFGLNHTQYHDNYHDCSTTRHDDPLNCPLSWKETIASSDIAHTMSDGRPLYTTSPSFAKFDTHHKLPFLLHSGTDSNLGMFDSPNTQKQYHYHLSDMFILDSTSMSIAENPPLDPLGSFYIDPPSNLQSSSPVIYTPTSSNGSDNANMEATQQYFCEGVRSSDHPDFDGKELSLGFHPQLSHETQRNKVTNSIQTTPKPTCIHRLPERLDVSSTLLGPHPLQPPPEKLMTTFEIKQSTTTVSKGKKAYSVEERKKVEQVRRKGACWQCQIRKIAVC</sequence>
<dbReference type="RefSeq" id="XP_024743164.1">
    <property type="nucleotide sequence ID" value="XM_024870711.1"/>
</dbReference>
<dbReference type="InParanoid" id="A0A2J6TTB5"/>
<evidence type="ECO:0000313" key="2">
    <source>
        <dbReference type="Proteomes" id="UP000235371"/>
    </source>
</evidence>
<accession>A0A2J6TTB5</accession>
<organism evidence="1 2">
    <name type="scientific">Hyaloscypha bicolor E</name>
    <dbReference type="NCBI Taxonomy" id="1095630"/>
    <lineage>
        <taxon>Eukaryota</taxon>
        <taxon>Fungi</taxon>
        <taxon>Dikarya</taxon>
        <taxon>Ascomycota</taxon>
        <taxon>Pezizomycotina</taxon>
        <taxon>Leotiomycetes</taxon>
        <taxon>Helotiales</taxon>
        <taxon>Hyaloscyphaceae</taxon>
        <taxon>Hyaloscypha</taxon>
        <taxon>Hyaloscypha bicolor</taxon>
    </lineage>
</organism>
<name>A0A2J6TTB5_9HELO</name>
<gene>
    <name evidence="1" type="ORF">K444DRAFT_167693</name>
</gene>
<reference evidence="1 2" key="1">
    <citation type="submission" date="2016-04" db="EMBL/GenBank/DDBJ databases">
        <title>A degradative enzymes factory behind the ericoid mycorrhizal symbiosis.</title>
        <authorList>
            <consortium name="DOE Joint Genome Institute"/>
            <person name="Martino E."/>
            <person name="Morin E."/>
            <person name="Grelet G."/>
            <person name="Kuo A."/>
            <person name="Kohler A."/>
            <person name="Daghino S."/>
            <person name="Barry K."/>
            <person name="Choi C."/>
            <person name="Cichocki N."/>
            <person name="Clum A."/>
            <person name="Copeland A."/>
            <person name="Hainaut M."/>
            <person name="Haridas S."/>
            <person name="Labutti K."/>
            <person name="Lindquist E."/>
            <person name="Lipzen A."/>
            <person name="Khouja H.-R."/>
            <person name="Murat C."/>
            <person name="Ohm R."/>
            <person name="Olson A."/>
            <person name="Spatafora J."/>
            <person name="Veneault-Fourrey C."/>
            <person name="Henrissat B."/>
            <person name="Grigoriev I."/>
            <person name="Martin F."/>
            <person name="Perotto S."/>
        </authorList>
    </citation>
    <scope>NUCLEOTIDE SEQUENCE [LARGE SCALE GENOMIC DNA]</scope>
    <source>
        <strain evidence="1 2">E</strain>
    </source>
</reference>
<keyword evidence="2" id="KW-1185">Reference proteome</keyword>
<protein>
    <submittedName>
        <fullName evidence="1">Uncharacterized protein</fullName>
    </submittedName>
</protein>